<name>A0A8H6F0Z0_CANAX</name>
<accession>A0A8H6F0Z0</accession>
<sequence length="246" mass="28211">MQSSLLLLLIVSIASMESTPIEGVSYQDDSTLLAPQFFYFDNLQTLQPKLSQIFATSIPTQIIQLLDTTHYLIPDDNESSSENHFNNTIPLNWIEFYTENVSYEMNRQAEIIVMTHETVDNKYAHGDLAYTWSMLKKLAVEYNMALSLYAGFYYMVGLLTGARISPEFDITSSLSIMYACPVANGKTVQLKVYPTLAKLTPYYRKLKWNSKLQKFIVKNKFIKHKKIKLLALTGLEDVECVYVHNE</sequence>
<feature type="chain" id="PRO_5034601484" evidence="1">
    <location>
        <begin position="19"/>
        <end position="246"/>
    </location>
</feature>
<keyword evidence="1" id="KW-0732">Signal</keyword>
<evidence type="ECO:0000256" key="1">
    <source>
        <dbReference type="SAM" id="SignalP"/>
    </source>
</evidence>
<dbReference type="AlphaFoldDB" id="A0A8H6F0Z0"/>
<reference evidence="2 3" key="1">
    <citation type="submission" date="2020-03" db="EMBL/GenBank/DDBJ databases">
        <title>FDA dAtabase for Regulatory Grade micrObial Sequences (FDA-ARGOS): Supporting development and validation of Infectious Disease Dx tests.</title>
        <authorList>
            <person name="Campos J."/>
            <person name="Goldberg B."/>
            <person name="Tallon L."/>
            <person name="Sadzewicz L."/>
            <person name="Vavikolanu K."/>
            <person name="Mehta A."/>
            <person name="Aluvathingal J."/>
            <person name="Nadendla S."/>
            <person name="Nandy P."/>
            <person name="Geyer C."/>
            <person name="Yan Y."/>
            <person name="Sichtig H."/>
        </authorList>
    </citation>
    <scope>NUCLEOTIDE SEQUENCE [LARGE SCALE GENOMIC DNA]</scope>
    <source>
        <strain evidence="2 3">FDAARGOS_656</strain>
    </source>
</reference>
<feature type="signal peptide" evidence="1">
    <location>
        <begin position="1"/>
        <end position="18"/>
    </location>
</feature>
<organism evidence="2 3">
    <name type="scientific">Candida albicans</name>
    <name type="common">Yeast</name>
    <dbReference type="NCBI Taxonomy" id="5476"/>
    <lineage>
        <taxon>Eukaryota</taxon>
        <taxon>Fungi</taxon>
        <taxon>Dikarya</taxon>
        <taxon>Ascomycota</taxon>
        <taxon>Saccharomycotina</taxon>
        <taxon>Pichiomycetes</taxon>
        <taxon>Debaryomycetaceae</taxon>
        <taxon>Candida/Lodderomyces clade</taxon>
        <taxon>Candida</taxon>
    </lineage>
</organism>
<evidence type="ECO:0000313" key="2">
    <source>
        <dbReference type="EMBL" id="KAF6063767.1"/>
    </source>
</evidence>
<comment type="caution">
    <text evidence="2">The sequence shown here is derived from an EMBL/GenBank/DDBJ whole genome shotgun (WGS) entry which is preliminary data.</text>
</comment>
<gene>
    <name evidence="2" type="ORF">FOB64_005385</name>
</gene>
<proteinExistence type="predicted"/>
<dbReference type="EMBL" id="JABWAD010000060">
    <property type="protein sequence ID" value="KAF6063767.1"/>
    <property type="molecule type" value="Genomic_DNA"/>
</dbReference>
<protein>
    <submittedName>
        <fullName evidence="2">Uncharacterized protein</fullName>
    </submittedName>
</protein>
<dbReference type="Proteomes" id="UP000536275">
    <property type="component" value="Unassembled WGS sequence"/>
</dbReference>
<evidence type="ECO:0000313" key="3">
    <source>
        <dbReference type="Proteomes" id="UP000536275"/>
    </source>
</evidence>